<keyword evidence="3" id="KW-1185">Reference proteome</keyword>
<proteinExistence type="predicted"/>
<name>A0ABW5E4Q6_9BACT</name>
<dbReference type="Proteomes" id="UP001597297">
    <property type="component" value="Unassembled WGS sequence"/>
</dbReference>
<keyword evidence="1" id="KW-0472">Membrane</keyword>
<keyword evidence="1" id="KW-1133">Transmembrane helix</keyword>
<feature type="transmembrane region" description="Helical" evidence="1">
    <location>
        <begin position="101"/>
        <end position="126"/>
    </location>
</feature>
<feature type="transmembrane region" description="Helical" evidence="1">
    <location>
        <begin position="156"/>
        <end position="176"/>
    </location>
</feature>
<evidence type="ECO:0000313" key="3">
    <source>
        <dbReference type="Proteomes" id="UP001597297"/>
    </source>
</evidence>
<dbReference type="RefSeq" id="WP_377094593.1">
    <property type="nucleotide sequence ID" value="NZ_JBHSJM010000001.1"/>
</dbReference>
<sequence length="188" mass="21548">MEADSIYKSPSNVARDLATLSDSELRSYYAQDEVCVLAVGWFYLFFGSLLFSVSSFGFVVSYLLQSLALGFISFCFFMVSFAYILLGWGMRYFDPWSRLPARFAALVMMFIFPVGTPTGLICYYLLKTRSHEDVFSVKYRSLLLVDPSQDKYHATWIPIITGTISGLTLPAFFYLFHETLIQLLNNWI</sequence>
<dbReference type="EMBL" id="JBHUJC010000026">
    <property type="protein sequence ID" value="MFD2276645.1"/>
    <property type="molecule type" value="Genomic_DNA"/>
</dbReference>
<gene>
    <name evidence="2" type="ORF">ACFSQZ_09215</name>
</gene>
<feature type="transmembrane region" description="Helical" evidence="1">
    <location>
        <begin position="66"/>
        <end position="89"/>
    </location>
</feature>
<comment type="caution">
    <text evidence="2">The sequence shown here is derived from an EMBL/GenBank/DDBJ whole genome shotgun (WGS) entry which is preliminary data.</text>
</comment>
<keyword evidence="1" id="KW-0812">Transmembrane</keyword>
<organism evidence="2 3">
    <name type="scientific">Rubritalea spongiae</name>
    <dbReference type="NCBI Taxonomy" id="430797"/>
    <lineage>
        <taxon>Bacteria</taxon>
        <taxon>Pseudomonadati</taxon>
        <taxon>Verrucomicrobiota</taxon>
        <taxon>Verrucomicrobiia</taxon>
        <taxon>Verrucomicrobiales</taxon>
        <taxon>Rubritaleaceae</taxon>
        <taxon>Rubritalea</taxon>
    </lineage>
</organism>
<protein>
    <submittedName>
        <fullName evidence="2">Uncharacterized protein</fullName>
    </submittedName>
</protein>
<evidence type="ECO:0000256" key="1">
    <source>
        <dbReference type="SAM" id="Phobius"/>
    </source>
</evidence>
<evidence type="ECO:0000313" key="2">
    <source>
        <dbReference type="EMBL" id="MFD2276645.1"/>
    </source>
</evidence>
<feature type="transmembrane region" description="Helical" evidence="1">
    <location>
        <begin position="34"/>
        <end position="60"/>
    </location>
</feature>
<accession>A0ABW5E4Q6</accession>
<reference evidence="3" key="1">
    <citation type="journal article" date="2019" name="Int. J. Syst. Evol. Microbiol.">
        <title>The Global Catalogue of Microorganisms (GCM) 10K type strain sequencing project: providing services to taxonomists for standard genome sequencing and annotation.</title>
        <authorList>
            <consortium name="The Broad Institute Genomics Platform"/>
            <consortium name="The Broad Institute Genome Sequencing Center for Infectious Disease"/>
            <person name="Wu L."/>
            <person name="Ma J."/>
        </authorList>
    </citation>
    <scope>NUCLEOTIDE SEQUENCE [LARGE SCALE GENOMIC DNA]</scope>
    <source>
        <strain evidence="3">JCM 16545</strain>
    </source>
</reference>